<dbReference type="Proteomes" id="UP001530400">
    <property type="component" value="Unassembled WGS sequence"/>
</dbReference>
<feature type="domain" description="RNA helicase aquarius N-terminal" evidence="4">
    <location>
        <begin position="139"/>
        <end position="449"/>
    </location>
</feature>
<dbReference type="InterPro" id="IPR047187">
    <property type="entry name" value="SF1_C_Upf1"/>
</dbReference>
<feature type="domain" description="RNA helicase aquarius beta-barrel" evidence="5">
    <location>
        <begin position="563"/>
        <end position="746"/>
    </location>
</feature>
<evidence type="ECO:0000259" key="5">
    <source>
        <dbReference type="Pfam" id="PF21143"/>
    </source>
</evidence>
<evidence type="ECO:0000313" key="6">
    <source>
        <dbReference type="EMBL" id="KAL3764639.1"/>
    </source>
</evidence>
<dbReference type="SUPFAM" id="SSF52540">
    <property type="entry name" value="P-loop containing nucleoside triphosphate hydrolases"/>
    <property type="match status" value="1"/>
</dbReference>
<gene>
    <name evidence="6" type="ORF">ACHAWO_010443</name>
</gene>
<sequence length="1462" mass="163054">MARKPNSTRKRKKGEEDAPAPAAPPKKTAPTTDSSATPSNEDVCTLSSQIISVFHTKNHEEISSLVDGGTIEKKLWPYFLSCAASGTAVGPANDAAFALVVLANYERSDGVKGEKLSFAVDDYTNLGLGEITSSIKTGAFALLLKHLMEYQQENCTNDVNEYAVKTQIVQFLITSYSSMELRPKGAPATPANNVLAGPLVDLAGLRLWASVPFRKRYLEMKRDGLLRKRYGVFESRQGHGKIGERFLPVILRGVLDAVLENDAMETDDVGSSFKRKYISKSLELIIDLLSYPQTRPHVASYLSSHQFAVLLGLSKLYRDKSNVLFKQQVDMLIDSERMEVLTSSSDEISNLPYEDSRTVNQRAHTLQKLLHRHHLPETSEVVFAGVGRVTDATWLREKVAMWSEDTLYDVCYRSRLVDDDDAMSLGSTAALAEKLGCKRRELLTSILLYHQSARKNDAVLLSSAPIYPTETLLWDPHSVPPGNYYGSSMTESLSLPKLNARFLSASDYLLRNFRLFRLESAYEIRSDLVDVVKRMMPTQKADGYINDSNYYGTTESNDGSLFTTEFKGWARMGLGIGSNKEEKQGLRIIRVDPPKLGERVPANVIAELVIDLYHCATSLIAEWDEVGEYDNLFLVSVDASKMSGAPAPMIDGRDRRVPDEEDFTFPERFGIQAVRGCMVLEVRDEAGVVLSDPALAYDEEGRPEPKGKRRYLRVALDPAQYAEDAAGNGSALGINVYDTFNLVVRRHGRENNFKATLETIRGLMLGGSMSMYRSIPNWLMPVLLGYGNDPTSANFSSPKMISFASKTTGVNSPTAALDYGDTFIDHAHLRDSFPECELTIDGKKITKSLADEGRKKYRVKVVESDGKVKIKAETYPFPPRYSGNPIHFTPVQVKAIRSGLSPGLTTIIGPPGTGKTDVAVQIIANLYHSFPTQRTVIVTHSNAALNDIFDKVMARGDVDERYMLRLGSGERNLQTTSSSSHDFTKIGRVNHILSRRGDLLEKVQQLSESLGISTAAERGVDGSPSYTCETSEYFYAHHVKKRIDEFDGKSIDSFPFKKYFKLDQEPLSVDAATEKIQEVIAIFEELAEYRPIELLRSQKQRADYLLIKQARIVAMTCTHAAIARSQLVQLGFQYDNIVMEEAGQMLDVETFVPLLLQRGESDDSSSSHSRLKRVCLIGDHNQLPPVVKNMSFSKYSNYDQSLFARLIRLGVPAIELNRQGRARTDIAKLYSWRYEDLGNLKHVTTKEVFKRANTGLAHTYQIINVEDFEGRGESAPTAYFYQNMGEAEYAVALFQYMVLIGYPPEKISILTTYNGQKDLLLDILAQRCAPGTPLAGISPGSVSTVDQYQGQQNDYVILSLVRTNAVGHLRDIRRLVVAVSRARLGLYVFCRQSVFGNCHELRHTMDQFGARPSKLQLVKGEHFPTDRLVDDAVSDEKLHEVEDVGELGSLVHSMQTEYVSKT</sequence>
<dbReference type="InterPro" id="IPR041677">
    <property type="entry name" value="DNA2/NAM7_AAA_11"/>
</dbReference>
<feature type="compositionally biased region" description="Low complexity" evidence="1">
    <location>
        <begin position="25"/>
        <end position="39"/>
    </location>
</feature>
<dbReference type="Gene3D" id="3.40.50.300">
    <property type="entry name" value="P-loop containing nucleotide triphosphate hydrolases"/>
    <property type="match status" value="2"/>
</dbReference>
<protein>
    <recommendedName>
        <fullName evidence="8">Intron-binding protein aquarius</fullName>
    </recommendedName>
</protein>
<dbReference type="Pfam" id="PF16399">
    <property type="entry name" value="Aquarius_N_1st"/>
    <property type="match status" value="1"/>
</dbReference>
<evidence type="ECO:0000259" key="4">
    <source>
        <dbReference type="Pfam" id="PF16399"/>
    </source>
</evidence>
<evidence type="ECO:0000313" key="7">
    <source>
        <dbReference type="Proteomes" id="UP001530400"/>
    </source>
</evidence>
<dbReference type="InterPro" id="IPR045055">
    <property type="entry name" value="DNA2/NAM7-like"/>
</dbReference>
<dbReference type="CDD" id="cd17935">
    <property type="entry name" value="EEXXQc_AQR"/>
    <property type="match status" value="1"/>
</dbReference>
<evidence type="ECO:0008006" key="8">
    <source>
        <dbReference type="Google" id="ProtNLM"/>
    </source>
</evidence>
<dbReference type="InterPro" id="IPR027417">
    <property type="entry name" value="P-loop_NTPase"/>
</dbReference>
<evidence type="ECO:0000259" key="3">
    <source>
        <dbReference type="Pfam" id="PF13087"/>
    </source>
</evidence>
<accession>A0ABD3MNU3</accession>
<feature type="compositionally biased region" description="Basic residues" evidence="1">
    <location>
        <begin position="1"/>
        <end position="12"/>
    </location>
</feature>
<dbReference type="PANTHER" id="PTHR10887">
    <property type="entry name" value="DNA2/NAM7 HELICASE FAMILY"/>
    <property type="match status" value="1"/>
</dbReference>
<evidence type="ECO:0000256" key="1">
    <source>
        <dbReference type="SAM" id="MobiDB-lite"/>
    </source>
</evidence>
<dbReference type="Pfam" id="PF13086">
    <property type="entry name" value="AAA_11"/>
    <property type="match status" value="1"/>
</dbReference>
<dbReference type="InterPro" id="IPR032174">
    <property type="entry name" value="Aquarius_N"/>
</dbReference>
<proteinExistence type="predicted"/>
<dbReference type="Pfam" id="PF21143">
    <property type="entry name" value="Aquarius_N_2nd"/>
    <property type="match status" value="1"/>
</dbReference>
<feature type="domain" description="DNA2/NAM7 helicase-like C-terminal" evidence="3">
    <location>
        <begin position="1198"/>
        <end position="1392"/>
    </location>
</feature>
<dbReference type="InterPro" id="IPR041679">
    <property type="entry name" value="DNA2/NAM7-like_C"/>
</dbReference>
<name>A0ABD3MNU3_9STRA</name>
<reference evidence="6 7" key="1">
    <citation type="submission" date="2024-10" db="EMBL/GenBank/DDBJ databases">
        <title>Updated reference genomes for cyclostephanoid diatoms.</title>
        <authorList>
            <person name="Roberts W.R."/>
            <person name="Alverson A.J."/>
        </authorList>
    </citation>
    <scope>NUCLEOTIDE SEQUENCE [LARGE SCALE GENOMIC DNA]</scope>
    <source>
        <strain evidence="6 7">AJA010-31</strain>
    </source>
</reference>
<dbReference type="PANTHER" id="PTHR10887:SF5">
    <property type="entry name" value="RNA HELICASE AQUARIUS"/>
    <property type="match status" value="1"/>
</dbReference>
<evidence type="ECO:0000259" key="2">
    <source>
        <dbReference type="Pfam" id="PF13086"/>
    </source>
</evidence>
<keyword evidence="7" id="KW-1185">Reference proteome</keyword>
<organism evidence="6 7">
    <name type="scientific">Cyclotella atomus</name>
    <dbReference type="NCBI Taxonomy" id="382360"/>
    <lineage>
        <taxon>Eukaryota</taxon>
        <taxon>Sar</taxon>
        <taxon>Stramenopiles</taxon>
        <taxon>Ochrophyta</taxon>
        <taxon>Bacillariophyta</taxon>
        <taxon>Coscinodiscophyceae</taxon>
        <taxon>Thalassiosirophycidae</taxon>
        <taxon>Stephanodiscales</taxon>
        <taxon>Stephanodiscaceae</taxon>
        <taxon>Cyclotella</taxon>
    </lineage>
</organism>
<feature type="region of interest" description="Disordered" evidence="1">
    <location>
        <begin position="1"/>
        <end position="41"/>
    </location>
</feature>
<dbReference type="InterPro" id="IPR048966">
    <property type="entry name" value="Aquarius_b-barrel"/>
</dbReference>
<dbReference type="FunFam" id="3.40.50.300:FF:002863">
    <property type="entry name" value="Pre-mRNA-splicing factor cwf11"/>
    <property type="match status" value="1"/>
</dbReference>
<feature type="domain" description="DNA2/NAM7 helicase helicase" evidence="2">
    <location>
        <begin position="892"/>
        <end position="1189"/>
    </location>
</feature>
<comment type="caution">
    <text evidence="6">The sequence shown here is derived from an EMBL/GenBank/DDBJ whole genome shotgun (WGS) entry which is preliminary data.</text>
</comment>
<dbReference type="EMBL" id="JALLPJ020001415">
    <property type="protein sequence ID" value="KAL3764639.1"/>
    <property type="molecule type" value="Genomic_DNA"/>
</dbReference>
<dbReference type="Pfam" id="PF13087">
    <property type="entry name" value="AAA_12"/>
    <property type="match status" value="1"/>
</dbReference>
<dbReference type="CDD" id="cd18808">
    <property type="entry name" value="SF1_C_Upf1"/>
    <property type="match status" value="1"/>
</dbReference>